<feature type="region of interest" description="Disordered" evidence="1">
    <location>
        <begin position="277"/>
        <end position="406"/>
    </location>
</feature>
<feature type="compositionally biased region" description="Polar residues" evidence="1">
    <location>
        <begin position="303"/>
        <end position="319"/>
    </location>
</feature>
<evidence type="ECO:0000313" key="3">
    <source>
        <dbReference type="Proteomes" id="UP001347796"/>
    </source>
</evidence>
<keyword evidence="3" id="KW-1185">Reference proteome</keyword>
<proteinExistence type="predicted"/>
<reference evidence="2 3" key="1">
    <citation type="submission" date="2024-01" db="EMBL/GenBank/DDBJ databases">
        <title>The genome of the rayed Mediterranean limpet Patella caerulea (Linnaeus, 1758).</title>
        <authorList>
            <person name="Anh-Thu Weber A."/>
            <person name="Halstead-Nussloch G."/>
        </authorList>
    </citation>
    <scope>NUCLEOTIDE SEQUENCE [LARGE SCALE GENOMIC DNA]</scope>
    <source>
        <strain evidence="2">AATW-2023a</strain>
        <tissue evidence="2">Whole specimen</tissue>
    </source>
</reference>
<dbReference type="Proteomes" id="UP001347796">
    <property type="component" value="Unassembled WGS sequence"/>
</dbReference>
<dbReference type="AlphaFoldDB" id="A0AAN8KBD6"/>
<comment type="caution">
    <text evidence="2">The sequence shown here is derived from an EMBL/GenBank/DDBJ whole genome shotgun (WGS) entry which is preliminary data.</text>
</comment>
<feature type="compositionally biased region" description="Polar residues" evidence="1">
    <location>
        <begin position="277"/>
        <end position="288"/>
    </location>
</feature>
<evidence type="ECO:0000256" key="1">
    <source>
        <dbReference type="SAM" id="MobiDB-lite"/>
    </source>
</evidence>
<accession>A0AAN8KBD6</accession>
<protein>
    <submittedName>
        <fullName evidence="2">Uncharacterized protein</fullName>
    </submittedName>
</protein>
<dbReference type="EMBL" id="JAZGQO010000001">
    <property type="protein sequence ID" value="KAK6195444.1"/>
    <property type="molecule type" value="Genomic_DNA"/>
</dbReference>
<feature type="region of interest" description="Disordered" evidence="1">
    <location>
        <begin position="419"/>
        <end position="438"/>
    </location>
</feature>
<organism evidence="2 3">
    <name type="scientific">Patella caerulea</name>
    <name type="common">Rayed Mediterranean limpet</name>
    <dbReference type="NCBI Taxonomy" id="87958"/>
    <lineage>
        <taxon>Eukaryota</taxon>
        <taxon>Metazoa</taxon>
        <taxon>Spiralia</taxon>
        <taxon>Lophotrochozoa</taxon>
        <taxon>Mollusca</taxon>
        <taxon>Gastropoda</taxon>
        <taxon>Patellogastropoda</taxon>
        <taxon>Patelloidea</taxon>
        <taxon>Patellidae</taxon>
        <taxon>Patella</taxon>
    </lineage>
</organism>
<feature type="compositionally biased region" description="Basic and acidic residues" evidence="1">
    <location>
        <begin position="348"/>
        <end position="366"/>
    </location>
</feature>
<gene>
    <name evidence="2" type="ORF">SNE40_000873</name>
</gene>
<sequence length="438" mass="50184">MFWYETQFRHAEAARQRNKREERKLKIEIERKNGMQAIYKSEVDAVSKEQRRIKRELDRIRKSSVGPINVFSKNTKPCPIHSKMPVRASRSVKRKISRVEQRFQFLSGEYDHGKNELENDLMRAIMFIDCKKNRSENNTVFSQDTKSHFNDLTTTADSSSTSQRLILGNDITTRDNSVTQGEVDNTLHDTQSISNDTNIPKVLYPERSISPAHSCMSTEELSHIENLDNDDQLTQLKTNYHSYREPESGRRAEYVTKHRIKSLDLSQLAGLDMKSVKSNVSQRLSGTNPPSPADLSRRRVSDGSYSISKTSSRVKQPTNVPKRRISDGNVLPKSTASAVIGASVSVDDETKHHIPEEHTKDKDRQTPLKKKITKQPKVLSSKLDLDDEGEDERDGSSPRILGSTDEAWEMARKARYLRTNDPRQLEQERELSLKEIFD</sequence>
<name>A0AAN8KBD6_PATCE</name>
<evidence type="ECO:0000313" key="2">
    <source>
        <dbReference type="EMBL" id="KAK6195444.1"/>
    </source>
</evidence>